<dbReference type="EMBL" id="QXDF01000001">
    <property type="protein sequence ID" value="RIA56339.1"/>
    <property type="molecule type" value="Genomic_DNA"/>
</dbReference>
<accession>A0A397Q783</accession>
<comment type="caution">
    <text evidence="2">The sequence shown here is derived from an EMBL/GenBank/DDBJ whole genome shotgun (WGS) entry which is preliminary data.</text>
</comment>
<evidence type="ECO:0000313" key="3">
    <source>
        <dbReference type="Proteomes" id="UP000266273"/>
    </source>
</evidence>
<feature type="chain" id="PRO_5017177849" description="Fimbrial protein" evidence="1">
    <location>
        <begin position="26"/>
        <end position="317"/>
    </location>
</feature>
<organism evidence="2 3">
    <name type="scientific">Dichotomicrobium thermohalophilum</name>
    <dbReference type="NCBI Taxonomy" id="933063"/>
    <lineage>
        <taxon>Bacteria</taxon>
        <taxon>Pseudomonadati</taxon>
        <taxon>Pseudomonadota</taxon>
        <taxon>Alphaproteobacteria</taxon>
        <taxon>Hyphomicrobiales</taxon>
        <taxon>Hyphomicrobiaceae</taxon>
        <taxon>Dichotomicrobium</taxon>
    </lineage>
</organism>
<dbReference type="Proteomes" id="UP000266273">
    <property type="component" value="Unassembled WGS sequence"/>
</dbReference>
<evidence type="ECO:0008006" key="4">
    <source>
        <dbReference type="Google" id="ProtNLM"/>
    </source>
</evidence>
<sequence>MLPGWPGKSLALAMAATALLPAAGAAQDACDGVAISGAPRISVSDPYNPFAPTDLTEVTTVTIANTGDAPCPLAVVFTATDGGRLRNAGKTLAYALETLDGTTLLNPPSLADPEAGQHLDLTLASTQAASLSIRARLPAQQTAPPGSYVDSTATIRLYYMPAQGFPDLLSETPLPVAAEVAAVCRLTPPQQATLDFTEDIGADVRPQGEQRGTRLPEAACNTGARLKLEGKALTREGGTAPPGFDDFIDMEAHATFQSVTAMLLTEGADQPVLAESPQTTPDGTVSPVELQVRLRAGQPLAAGSYQSVLTIAVEPSF</sequence>
<protein>
    <recommendedName>
        <fullName evidence="4">Fimbrial protein</fullName>
    </recommendedName>
</protein>
<keyword evidence="1" id="KW-0732">Signal</keyword>
<dbReference type="AlphaFoldDB" id="A0A397Q783"/>
<name>A0A397Q783_9HYPH</name>
<dbReference type="RefSeq" id="WP_119061143.1">
    <property type="nucleotide sequence ID" value="NZ_QXDF01000001.1"/>
</dbReference>
<keyword evidence="3" id="KW-1185">Reference proteome</keyword>
<gene>
    <name evidence="2" type="ORF">BXY53_1443</name>
</gene>
<proteinExistence type="predicted"/>
<feature type="signal peptide" evidence="1">
    <location>
        <begin position="1"/>
        <end position="25"/>
    </location>
</feature>
<reference evidence="2 3" key="1">
    <citation type="submission" date="2018-08" db="EMBL/GenBank/DDBJ databases">
        <title>Genomic Encyclopedia of Archaeal and Bacterial Type Strains, Phase II (KMG-II): from individual species to whole genera.</title>
        <authorList>
            <person name="Goeker M."/>
        </authorList>
    </citation>
    <scope>NUCLEOTIDE SEQUENCE [LARGE SCALE GENOMIC DNA]</scope>
    <source>
        <strain evidence="2 3">DSM 5002</strain>
    </source>
</reference>
<evidence type="ECO:0000313" key="2">
    <source>
        <dbReference type="EMBL" id="RIA56339.1"/>
    </source>
</evidence>
<evidence type="ECO:0000256" key="1">
    <source>
        <dbReference type="SAM" id="SignalP"/>
    </source>
</evidence>